<evidence type="ECO:0000313" key="4">
    <source>
        <dbReference type="Proteomes" id="UP000308181"/>
    </source>
</evidence>
<dbReference type="Pfam" id="PF11026">
    <property type="entry name" value="DUF2721"/>
    <property type="match status" value="1"/>
</dbReference>
<keyword evidence="2" id="KW-1133">Transmembrane helix</keyword>
<feature type="transmembrane region" description="Helical" evidence="2">
    <location>
        <begin position="6"/>
        <end position="27"/>
    </location>
</feature>
<proteinExistence type="predicted"/>
<protein>
    <submittedName>
        <fullName evidence="3">DUF2721 domain-containing protein</fullName>
    </submittedName>
</protein>
<feature type="transmembrane region" description="Helical" evidence="2">
    <location>
        <begin position="90"/>
        <end position="110"/>
    </location>
</feature>
<organism evidence="3 4">
    <name type="scientific">Pedobacter cryophilus</name>
    <dbReference type="NCBI Taxonomy" id="2571271"/>
    <lineage>
        <taxon>Bacteria</taxon>
        <taxon>Pseudomonadati</taxon>
        <taxon>Bacteroidota</taxon>
        <taxon>Sphingobacteriia</taxon>
        <taxon>Sphingobacteriales</taxon>
        <taxon>Sphingobacteriaceae</taxon>
        <taxon>Pedobacter</taxon>
    </lineage>
</organism>
<feature type="transmembrane region" description="Helical" evidence="2">
    <location>
        <begin position="65"/>
        <end position="84"/>
    </location>
</feature>
<name>A0A4U1BU15_9SPHI</name>
<keyword evidence="2" id="KW-0812">Transmembrane</keyword>
<reference evidence="3 4" key="1">
    <citation type="submission" date="2019-04" db="EMBL/GenBank/DDBJ databases">
        <title>Pedobacter sp. AR-3-17 sp. nov., isolated from Arctic soil.</title>
        <authorList>
            <person name="Dahal R.H."/>
            <person name="Kim D.-U."/>
        </authorList>
    </citation>
    <scope>NUCLEOTIDE SEQUENCE [LARGE SCALE GENOMIC DNA]</scope>
    <source>
        <strain evidence="3 4">AR-3-17</strain>
    </source>
</reference>
<sequence length="151" mass="17387">MEFTLTTPALLFSAISLLLLAYTNRFLALSSIVRGMKTQYLASKDSNLLGQMANLRKRIFIIRNMQACGIVSFFFCVLCMFLMYYQLIELAQYIFGLCLLLLMVSLYLSLREIQMSVTALKMELSSLKDEIDKSERENRSSARKFFSKVVK</sequence>
<dbReference type="RefSeq" id="WP_136827572.1">
    <property type="nucleotide sequence ID" value="NZ_SWBP01000008.1"/>
</dbReference>
<evidence type="ECO:0000256" key="2">
    <source>
        <dbReference type="SAM" id="Phobius"/>
    </source>
</evidence>
<keyword evidence="2" id="KW-0472">Membrane</keyword>
<comment type="caution">
    <text evidence="3">The sequence shown here is derived from an EMBL/GenBank/DDBJ whole genome shotgun (WGS) entry which is preliminary data.</text>
</comment>
<evidence type="ECO:0000313" key="3">
    <source>
        <dbReference type="EMBL" id="TKB95526.1"/>
    </source>
</evidence>
<keyword evidence="4" id="KW-1185">Reference proteome</keyword>
<gene>
    <name evidence="3" type="ORF">FA046_16120</name>
</gene>
<dbReference type="OrthoDB" id="9813525at2"/>
<dbReference type="Proteomes" id="UP000308181">
    <property type="component" value="Unassembled WGS sequence"/>
</dbReference>
<accession>A0A4U1BU15</accession>
<evidence type="ECO:0000256" key="1">
    <source>
        <dbReference type="SAM" id="Coils"/>
    </source>
</evidence>
<keyword evidence="1" id="KW-0175">Coiled coil</keyword>
<dbReference type="InterPro" id="IPR021279">
    <property type="entry name" value="DUF2721"/>
</dbReference>
<dbReference type="AlphaFoldDB" id="A0A4U1BU15"/>
<feature type="coiled-coil region" evidence="1">
    <location>
        <begin position="110"/>
        <end position="144"/>
    </location>
</feature>
<dbReference type="EMBL" id="SWBP01000008">
    <property type="protein sequence ID" value="TKB95526.1"/>
    <property type="molecule type" value="Genomic_DNA"/>
</dbReference>